<accession>A0A0M2SM23</accession>
<organism evidence="1 2">
    <name type="scientific">Salinicoccus sediminis</name>
    <dbReference type="NCBI Taxonomy" id="1432562"/>
    <lineage>
        <taxon>Bacteria</taxon>
        <taxon>Bacillati</taxon>
        <taxon>Bacillota</taxon>
        <taxon>Bacilli</taxon>
        <taxon>Bacillales</taxon>
        <taxon>Staphylococcaceae</taxon>
        <taxon>Salinicoccus</taxon>
    </lineage>
</organism>
<dbReference type="RefSeq" id="WP_046514696.1">
    <property type="nucleotide sequence ID" value="NZ_LAYZ01000003.1"/>
</dbReference>
<comment type="caution">
    <text evidence="1">The sequence shown here is derived from an EMBL/GenBank/DDBJ whole genome shotgun (WGS) entry which is preliminary data.</text>
</comment>
<dbReference type="STRING" id="1432562.WN59_06680"/>
<dbReference type="PATRIC" id="fig|1432562.3.peg.1330"/>
<sequence length="94" mass="10916">MTNAKDSFQDEIYIKVTDLKSEEIGVSFLKALADESLSFEAKQVYYCLLHYPLSSKDKRTLSEQVNLFLDVPRKEFQEYKKELIAAGYLKEGRL</sequence>
<protein>
    <submittedName>
        <fullName evidence="1">Uncharacterized protein</fullName>
    </submittedName>
</protein>
<proteinExistence type="predicted"/>
<evidence type="ECO:0000313" key="2">
    <source>
        <dbReference type="Proteomes" id="UP000034287"/>
    </source>
</evidence>
<dbReference type="EMBL" id="LAYZ01000003">
    <property type="protein sequence ID" value="KKK34711.1"/>
    <property type="molecule type" value="Genomic_DNA"/>
</dbReference>
<keyword evidence="2" id="KW-1185">Reference proteome</keyword>
<name>A0A0M2SM23_9STAP</name>
<dbReference type="AlphaFoldDB" id="A0A0M2SM23"/>
<dbReference type="Proteomes" id="UP000034287">
    <property type="component" value="Unassembled WGS sequence"/>
</dbReference>
<evidence type="ECO:0000313" key="1">
    <source>
        <dbReference type="EMBL" id="KKK34711.1"/>
    </source>
</evidence>
<gene>
    <name evidence="1" type="ORF">WN59_06680</name>
</gene>
<reference evidence="1 2" key="1">
    <citation type="submission" date="2015-04" db="EMBL/GenBank/DDBJ databases">
        <title>Taxonomic description and genome sequence of Salinicoccus sediminis sp. nov., a novel hyper halotolerant bacterium isolated from marine sediment.</title>
        <authorList>
            <person name="Mathan Kumar R."/>
            <person name="Kaur G."/>
            <person name="Kumar N."/>
            <person name="Kumar A."/>
            <person name="Singh N.K."/>
            <person name="Kaur N."/>
            <person name="Mayilraj S."/>
        </authorList>
    </citation>
    <scope>NUCLEOTIDE SEQUENCE [LARGE SCALE GENOMIC DNA]</scope>
    <source>
        <strain evidence="1 2">SV-16</strain>
    </source>
</reference>